<evidence type="ECO:0000256" key="1">
    <source>
        <dbReference type="ARBA" id="ARBA00004651"/>
    </source>
</evidence>
<reference evidence="9" key="1">
    <citation type="journal article" date="2019" name="Int. J. Syst. Evol. Microbiol.">
        <title>The Global Catalogue of Microorganisms (GCM) 10K type strain sequencing project: providing services to taxonomists for standard genome sequencing and annotation.</title>
        <authorList>
            <consortium name="The Broad Institute Genomics Platform"/>
            <consortium name="The Broad Institute Genome Sequencing Center for Infectious Disease"/>
            <person name="Wu L."/>
            <person name="Ma J."/>
        </authorList>
    </citation>
    <scope>NUCLEOTIDE SEQUENCE [LARGE SCALE GENOMIC DNA]</scope>
    <source>
        <strain evidence="9">CECT 7184</strain>
    </source>
</reference>
<keyword evidence="3 6" id="KW-0812">Transmembrane</keyword>
<dbReference type="PANTHER" id="PTHR32322:SF18">
    <property type="entry name" value="S-ADENOSYLMETHIONINE_S-ADENOSYLHOMOCYSTEINE TRANSPORTER"/>
    <property type="match status" value="1"/>
</dbReference>
<keyword evidence="2" id="KW-1003">Cell membrane</keyword>
<evidence type="ECO:0000256" key="5">
    <source>
        <dbReference type="ARBA" id="ARBA00023136"/>
    </source>
</evidence>
<comment type="subcellular location">
    <subcellularLocation>
        <location evidence="1">Cell membrane</location>
        <topology evidence="1">Multi-pass membrane protein</topology>
    </subcellularLocation>
</comment>
<dbReference type="SUPFAM" id="SSF103481">
    <property type="entry name" value="Multidrug resistance efflux transporter EmrE"/>
    <property type="match status" value="2"/>
</dbReference>
<protein>
    <submittedName>
        <fullName evidence="8">DMT family transporter</fullName>
    </submittedName>
</protein>
<keyword evidence="5 6" id="KW-0472">Membrane</keyword>
<feature type="transmembrane region" description="Helical" evidence="6">
    <location>
        <begin position="112"/>
        <end position="129"/>
    </location>
</feature>
<dbReference type="RefSeq" id="WP_290363011.1">
    <property type="nucleotide sequence ID" value="NZ_JAUFQU010000001.1"/>
</dbReference>
<evidence type="ECO:0000259" key="7">
    <source>
        <dbReference type="Pfam" id="PF00892"/>
    </source>
</evidence>
<feature type="transmembrane region" description="Helical" evidence="6">
    <location>
        <begin position="89"/>
        <end position="106"/>
    </location>
</feature>
<evidence type="ECO:0000256" key="3">
    <source>
        <dbReference type="ARBA" id="ARBA00022692"/>
    </source>
</evidence>
<gene>
    <name evidence="8" type="ORF">QW060_07425</name>
</gene>
<dbReference type="InterPro" id="IPR050638">
    <property type="entry name" value="AA-Vitamin_Transporters"/>
</dbReference>
<keyword evidence="9" id="KW-1185">Reference proteome</keyword>
<keyword evidence="4 6" id="KW-1133">Transmembrane helix</keyword>
<feature type="domain" description="EamA" evidence="7">
    <location>
        <begin position="143"/>
        <end position="278"/>
    </location>
</feature>
<comment type="caution">
    <text evidence="8">The sequence shown here is derived from an EMBL/GenBank/DDBJ whole genome shotgun (WGS) entry which is preliminary data.</text>
</comment>
<dbReference type="PANTHER" id="PTHR32322">
    <property type="entry name" value="INNER MEMBRANE TRANSPORTER"/>
    <property type="match status" value="1"/>
</dbReference>
<feature type="transmembrane region" description="Helical" evidence="6">
    <location>
        <begin position="6"/>
        <end position="21"/>
    </location>
</feature>
<dbReference type="Proteomes" id="UP001242368">
    <property type="component" value="Unassembled WGS sequence"/>
</dbReference>
<dbReference type="Pfam" id="PF00892">
    <property type="entry name" value="EamA"/>
    <property type="match status" value="2"/>
</dbReference>
<sequence length="285" mass="32286">MLYLLISILCSVSVGVFFKLLKKKSSVTVFLLVINYLIASLATYVLFRPQFDFSKLNWNYIIPLSLLLPTVFWILTIAINQSGIVKTDIAQRISLVIPILCSYWLFKEEISNFKLIGLIIGLIAVVFILQKNSRMKTSGTFSFYLLLTFLGYGIIDVLFKQIALHSQIPYTTSLFFIFIGALLVTTIYLCINQKAFKTIIIRHFINGIILGILNFSNIYFYLKAHQYFKENPTTVFASMNFGVIILGTLIGIVFFKEKLTKVNIIGLILALIAVAFIVIAQTKSI</sequence>
<evidence type="ECO:0000313" key="8">
    <source>
        <dbReference type="EMBL" id="MDN3706963.1"/>
    </source>
</evidence>
<feature type="domain" description="EamA" evidence="7">
    <location>
        <begin position="2"/>
        <end position="129"/>
    </location>
</feature>
<feature type="transmembrane region" description="Helical" evidence="6">
    <location>
        <begin position="203"/>
        <end position="222"/>
    </location>
</feature>
<feature type="transmembrane region" description="Helical" evidence="6">
    <location>
        <begin position="168"/>
        <end position="191"/>
    </location>
</feature>
<dbReference type="InterPro" id="IPR037185">
    <property type="entry name" value="EmrE-like"/>
</dbReference>
<evidence type="ECO:0000256" key="6">
    <source>
        <dbReference type="SAM" id="Phobius"/>
    </source>
</evidence>
<proteinExistence type="predicted"/>
<feature type="transmembrane region" description="Helical" evidence="6">
    <location>
        <begin position="58"/>
        <end position="77"/>
    </location>
</feature>
<feature type="transmembrane region" description="Helical" evidence="6">
    <location>
        <begin position="141"/>
        <end position="162"/>
    </location>
</feature>
<dbReference type="InterPro" id="IPR000620">
    <property type="entry name" value="EamA_dom"/>
</dbReference>
<evidence type="ECO:0000256" key="2">
    <source>
        <dbReference type="ARBA" id="ARBA00022475"/>
    </source>
</evidence>
<evidence type="ECO:0000256" key="4">
    <source>
        <dbReference type="ARBA" id="ARBA00022989"/>
    </source>
</evidence>
<dbReference type="EMBL" id="JAUFQU010000001">
    <property type="protein sequence ID" value="MDN3706963.1"/>
    <property type="molecule type" value="Genomic_DNA"/>
</dbReference>
<name>A0ABT8CR32_9FLAO</name>
<organism evidence="8 9">
    <name type="scientific">Paenimyroides ceti</name>
    <dbReference type="NCBI Taxonomy" id="395087"/>
    <lineage>
        <taxon>Bacteria</taxon>
        <taxon>Pseudomonadati</taxon>
        <taxon>Bacteroidota</taxon>
        <taxon>Flavobacteriia</taxon>
        <taxon>Flavobacteriales</taxon>
        <taxon>Flavobacteriaceae</taxon>
        <taxon>Paenimyroides</taxon>
    </lineage>
</organism>
<accession>A0ABT8CR32</accession>
<feature type="transmembrane region" description="Helical" evidence="6">
    <location>
        <begin position="28"/>
        <end position="46"/>
    </location>
</feature>
<feature type="transmembrane region" description="Helical" evidence="6">
    <location>
        <begin position="234"/>
        <end position="255"/>
    </location>
</feature>
<feature type="transmembrane region" description="Helical" evidence="6">
    <location>
        <begin position="262"/>
        <end position="280"/>
    </location>
</feature>
<evidence type="ECO:0000313" key="9">
    <source>
        <dbReference type="Proteomes" id="UP001242368"/>
    </source>
</evidence>